<dbReference type="SMART" id="SM00367">
    <property type="entry name" value="LRR_CC"/>
    <property type="match status" value="11"/>
</dbReference>
<protein>
    <submittedName>
        <fullName evidence="3">Dynein regulatory complex subunit 6</fullName>
    </submittedName>
</protein>
<sequence length="1034" mass="117701">MALAIKHVNRKLKLKCVWNWIQFVGLEKKLKREEESMLRSAVYQHRIKFLKKFVRAWRAQTAHSKGIKTMARVLIKHVKNEILVKRLFREWWSIVVEAKRTREYFERLEMGTLRSDSTGQTHGEYTGSRQEIMAEAARRTIESELRDHLASLPQDLQIMLFSYLNPQDLARCSMVCRSWRAFVCDLSELPVLDCSQIPHLVTNEALKILTGHRQTFLRSIDLRGTYHLSGFNTVAICKNLQELSLAFSLSLVDEDLRNISFQCVNLLKLDISGTRITDIGLRHLATSATNLQILNLSKCGRITDKCGDLFLPDHVFPNLLHLNVGACSQLQPTSLINMCHGNRIRHWFLNRLNDCVTDEALVNMSRAGIQTLELRVSNEHLKPAQNPPKTLPVKAPTKRAHTTHQMGRCSKVQRVVTDKSLTQLLGPKMERLVISGLKQITENAFSGMSAADGGSLRHFECSHCPKVGDSVTRFLSGHRHLVYLKLSFCDRVNDTTIKIIGDSLYAQTLRELYIDHCSKITDLSLLIIGRRLGKLAHLSLAGCVRVTDQAFDHLANLTQLASLNVCKSNFSDSAIANLAAGCLKLKTLLARSCPGVTDIGLQKFAHLAKHIECLDLSFCRTLTDSSMKTLAFCCRFLRKLSLAGCKELSIKMESGSRAITNLMKKPIHILSRLPVGKKRQFLISILDGLEQQLEESFQTALAIRHIVAKERKLKRSFRLKFLLAFMDHARERNCDVGGLISTMLLTAPLLSSRSDLPMDRFVQNVYFVMNRTEDASLLRFIDRFIAEILVPMQITYRRLQAPILIEFCVKCLSKCPGNEQLLQLLHETLVFEGGIYYEFPDGLITQPRDTILAHQHYLTLANNGMQTERAILIQLCLFEKLDCELSLHLLGAFEPIFLRHFRHDHIANLIKFFSISEAGKSPLFEFTFFYLQRVFNARAKLQILKYCRSPLFWSKLTDESDMIMNVLESFPQDGNLYRFPAFGLSLYKVLSLCSSKPDCQAHRKSLCDFNHFLSIYDHGISLPSVNPLTMALPQ</sequence>
<comment type="caution">
    <text evidence="3">The sequence shown here is derived from an EMBL/GenBank/DDBJ whole genome shotgun (WGS) entry which is preliminary data.</text>
</comment>
<feature type="domain" description="F-box" evidence="2">
    <location>
        <begin position="146"/>
        <end position="183"/>
    </location>
</feature>
<dbReference type="InterPro" id="IPR032675">
    <property type="entry name" value="LRR_dom_sf"/>
</dbReference>
<gene>
    <name evidence="3" type="primary">FBXL13</name>
    <name evidence="3" type="ORF">Ciccas_001882</name>
</gene>
<dbReference type="EMBL" id="JBJKFK010000135">
    <property type="protein sequence ID" value="KAL3319452.1"/>
    <property type="molecule type" value="Genomic_DNA"/>
</dbReference>
<evidence type="ECO:0000313" key="4">
    <source>
        <dbReference type="Proteomes" id="UP001626550"/>
    </source>
</evidence>
<feature type="region of interest" description="Disordered" evidence="1">
    <location>
        <begin position="382"/>
        <end position="408"/>
    </location>
</feature>
<dbReference type="Gene3D" id="1.20.1280.50">
    <property type="match status" value="1"/>
</dbReference>
<evidence type="ECO:0000256" key="1">
    <source>
        <dbReference type="SAM" id="MobiDB-lite"/>
    </source>
</evidence>
<reference evidence="3 4" key="1">
    <citation type="submission" date="2024-11" db="EMBL/GenBank/DDBJ databases">
        <title>Adaptive evolution of stress response genes in parasites aligns with host niche diversity.</title>
        <authorList>
            <person name="Hahn C."/>
            <person name="Resl P."/>
        </authorList>
    </citation>
    <scope>NUCLEOTIDE SEQUENCE [LARGE SCALE GENOMIC DNA]</scope>
    <source>
        <strain evidence="3">EGGRZ-B1_66</strain>
        <tissue evidence="3">Body</tissue>
    </source>
</reference>
<dbReference type="SMART" id="SM00256">
    <property type="entry name" value="FBOX"/>
    <property type="match status" value="1"/>
</dbReference>
<dbReference type="InterPro" id="IPR006553">
    <property type="entry name" value="Leu-rich_rpt_Cys-con_subtyp"/>
</dbReference>
<name>A0ABD2QJD2_9PLAT</name>
<dbReference type="Pfam" id="PF25372">
    <property type="entry name" value="DUF7885"/>
    <property type="match status" value="2"/>
</dbReference>
<dbReference type="InterPro" id="IPR057207">
    <property type="entry name" value="FBXL15_LRR"/>
</dbReference>
<dbReference type="PROSITE" id="PS50181">
    <property type="entry name" value="FBOX"/>
    <property type="match status" value="1"/>
</dbReference>
<dbReference type="Gene3D" id="3.80.10.10">
    <property type="entry name" value="Ribonuclease Inhibitor"/>
    <property type="match status" value="3"/>
</dbReference>
<dbReference type="SUPFAM" id="SSF52047">
    <property type="entry name" value="RNI-like"/>
    <property type="match status" value="2"/>
</dbReference>
<evidence type="ECO:0000259" key="2">
    <source>
        <dbReference type="PROSITE" id="PS50181"/>
    </source>
</evidence>
<dbReference type="Proteomes" id="UP001626550">
    <property type="component" value="Unassembled WGS sequence"/>
</dbReference>
<dbReference type="PANTHER" id="PTHR13318">
    <property type="entry name" value="PARTNER OF PAIRED, ISOFORM B-RELATED"/>
    <property type="match status" value="1"/>
</dbReference>
<accession>A0ABD2QJD2</accession>
<proteinExistence type="predicted"/>
<organism evidence="3 4">
    <name type="scientific">Cichlidogyrus casuarinus</name>
    <dbReference type="NCBI Taxonomy" id="1844966"/>
    <lineage>
        <taxon>Eukaryota</taxon>
        <taxon>Metazoa</taxon>
        <taxon>Spiralia</taxon>
        <taxon>Lophotrochozoa</taxon>
        <taxon>Platyhelminthes</taxon>
        <taxon>Monogenea</taxon>
        <taxon>Monopisthocotylea</taxon>
        <taxon>Dactylogyridea</taxon>
        <taxon>Ancyrocephalidae</taxon>
        <taxon>Cichlidogyrus</taxon>
    </lineage>
</organism>
<dbReference type="AlphaFoldDB" id="A0ABD2QJD2"/>
<dbReference type="Pfam" id="PF12937">
    <property type="entry name" value="F-box-like"/>
    <property type="match status" value="1"/>
</dbReference>
<evidence type="ECO:0000313" key="3">
    <source>
        <dbReference type="EMBL" id="KAL3319452.1"/>
    </source>
</evidence>
<dbReference type="InterPro" id="IPR001810">
    <property type="entry name" value="F-box_dom"/>
</dbReference>
<keyword evidence="4" id="KW-1185">Reference proteome</keyword>